<feature type="compositionally biased region" description="Basic and acidic residues" evidence="1">
    <location>
        <begin position="52"/>
        <end position="69"/>
    </location>
</feature>
<feature type="region of interest" description="Disordered" evidence="1">
    <location>
        <begin position="1"/>
        <end position="21"/>
    </location>
</feature>
<dbReference type="Pfam" id="PF10446">
    <property type="entry name" value="DUF2457"/>
    <property type="match status" value="1"/>
</dbReference>
<dbReference type="InterPro" id="IPR018853">
    <property type="entry name" value="DUF2457"/>
</dbReference>
<evidence type="ECO:0000313" key="2">
    <source>
        <dbReference type="EMBL" id="KAF3770542.1"/>
    </source>
</evidence>
<keyword evidence="3" id="KW-1185">Reference proteome</keyword>
<dbReference type="RefSeq" id="XP_040781503.1">
    <property type="nucleotide sequence ID" value="XM_040919384.1"/>
</dbReference>
<name>A0A9P4YBQ5_CRYP1</name>
<dbReference type="Proteomes" id="UP000803844">
    <property type="component" value="Unassembled WGS sequence"/>
</dbReference>
<dbReference type="GeneID" id="63836513"/>
<proteinExistence type="predicted"/>
<evidence type="ECO:0000256" key="1">
    <source>
        <dbReference type="SAM" id="MobiDB-lite"/>
    </source>
</evidence>
<feature type="region of interest" description="Disordered" evidence="1">
    <location>
        <begin position="49"/>
        <end position="69"/>
    </location>
</feature>
<comment type="caution">
    <text evidence="2">The sequence shown here is derived from an EMBL/GenBank/DDBJ whole genome shotgun (WGS) entry which is preliminary data.</text>
</comment>
<protein>
    <submittedName>
        <fullName evidence="2">Uncharacterized protein</fullName>
    </submittedName>
</protein>
<sequence>MKNGKRGKTNPATKNTTHKRGAIDIVKGLEQKRQRRKEKFYQKYCHRARKGQIPEKRAKAGEGAERMRELAGKMGQGNYVISI</sequence>
<reference evidence="2" key="1">
    <citation type="journal article" date="2020" name="Phytopathology">
        <title>Genome sequence of the chestnut blight fungus Cryphonectria parasitica EP155: A fundamental resource for an archetypical invasive plant pathogen.</title>
        <authorList>
            <person name="Crouch J.A."/>
            <person name="Dawe A."/>
            <person name="Aerts A."/>
            <person name="Barry K."/>
            <person name="Churchill A.C.L."/>
            <person name="Grimwood J."/>
            <person name="Hillman B."/>
            <person name="Milgroom M.G."/>
            <person name="Pangilinan J."/>
            <person name="Smith M."/>
            <person name="Salamov A."/>
            <person name="Schmutz J."/>
            <person name="Yadav J."/>
            <person name="Grigoriev I.V."/>
            <person name="Nuss D."/>
        </authorList>
    </citation>
    <scope>NUCLEOTIDE SEQUENCE</scope>
    <source>
        <strain evidence="2">EP155</strain>
    </source>
</reference>
<dbReference type="AlphaFoldDB" id="A0A9P4YBQ5"/>
<gene>
    <name evidence="2" type="ORF">M406DRAFT_320428</name>
</gene>
<organism evidence="2 3">
    <name type="scientific">Cryphonectria parasitica (strain ATCC 38755 / EP155)</name>
    <dbReference type="NCBI Taxonomy" id="660469"/>
    <lineage>
        <taxon>Eukaryota</taxon>
        <taxon>Fungi</taxon>
        <taxon>Dikarya</taxon>
        <taxon>Ascomycota</taxon>
        <taxon>Pezizomycotina</taxon>
        <taxon>Sordariomycetes</taxon>
        <taxon>Sordariomycetidae</taxon>
        <taxon>Diaporthales</taxon>
        <taxon>Cryphonectriaceae</taxon>
        <taxon>Cryphonectria-Endothia species complex</taxon>
        <taxon>Cryphonectria</taxon>
    </lineage>
</organism>
<accession>A0A9P4YBQ5</accession>
<dbReference type="EMBL" id="MU032344">
    <property type="protein sequence ID" value="KAF3770542.1"/>
    <property type="molecule type" value="Genomic_DNA"/>
</dbReference>
<dbReference type="OrthoDB" id="2011769at2759"/>
<evidence type="ECO:0000313" key="3">
    <source>
        <dbReference type="Proteomes" id="UP000803844"/>
    </source>
</evidence>